<proteinExistence type="predicted"/>
<dbReference type="PANTHER" id="PTHR37387:SF1">
    <property type="entry name" value="PROTEIN SAMBA"/>
    <property type="match status" value="1"/>
</dbReference>
<dbReference type="GO" id="GO:0010997">
    <property type="term" value="F:anaphase-promoting complex binding"/>
    <property type="evidence" value="ECO:0007669"/>
    <property type="project" value="InterPro"/>
</dbReference>
<keyword evidence="3" id="KW-1185">Reference proteome</keyword>
<dbReference type="InterPro" id="IPR037547">
    <property type="entry name" value="SAMBA"/>
</dbReference>
<dbReference type="Proteomes" id="UP000290289">
    <property type="component" value="Chromosome 6"/>
</dbReference>
<dbReference type="GO" id="GO:0046621">
    <property type="term" value="P:negative regulation of organ growth"/>
    <property type="evidence" value="ECO:0007669"/>
    <property type="project" value="InterPro"/>
</dbReference>
<dbReference type="STRING" id="3750.A0A498JTB5"/>
<evidence type="ECO:0000313" key="3">
    <source>
        <dbReference type="Proteomes" id="UP000290289"/>
    </source>
</evidence>
<feature type="region of interest" description="Disordered" evidence="1">
    <location>
        <begin position="1"/>
        <end position="30"/>
    </location>
</feature>
<feature type="compositionally biased region" description="Low complexity" evidence="1">
    <location>
        <begin position="1"/>
        <end position="18"/>
    </location>
</feature>
<evidence type="ECO:0000256" key="1">
    <source>
        <dbReference type="SAM" id="MobiDB-lite"/>
    </source>
</evidence>
<dbReference type="AlphaFoldDB" id="A0A498JTB5"/>
<evidence type="ECO:0000313" key="2">
    <source>
        <dbReference type="EMBL" id="RXH97064.1"/>
    </source>
</evidence>
<protein>
    <submittedName>
        <fullName evidence="2">Uncharacterized protein</fullName>
    </submittedName>
</protein>
<gene>
    <name evidence="2" type="ORF">DVH24_035732</name>
</gene>
<dbReference type="EMBL" id="RDQH01000332">
    <property type="protein sequence ID" value="RXH97064.1"/>
    <property type="molecule type" value="Genomic_DNA"/>
</dbReference>
<organism evidence="2 3">
    <name type="scientific">Malus domestica</name>
    <name type="common">Apple</name>
    <name type="synonym">Pyrus malus</name>
    <dbReference type="NCBI Taxonomy" id="3750"/>
    <lineage>
        <taxon>Eukaryota</taxon>
        <taxon>Viridiplantae</taxon>
        <taxon>Streptophyta</taxon>
        <taxon>Embryophyta</taxon>
        <taxon>Tracheophyta</taxon>
        <taxon>Spermatophyta</taxon>
        <taxon>Magnoliopsida</taxon>
        <taxon>eudicotyledons</taxon>
        <taxon>Gunneridae</taxon>
        <taxon>Pentapetalae</taxon>
        <taxon>rosids</taxon>
        <taxon>fabids</taxon>
        <taxon>Rosales</taxon>
        <taxon>Rosaceae</taxon>
        <taxon>Amygdaloideae</taxon>
        <taxon>Maleae</taxon>
        <taxon>Malus</taxon>
    </lineage>
</organism>
<name>A0A498JTB5_MALDO</name>
<sequence>MSNSNSSPAHSSISTTAIAGERERSNSNPAAAAALSDDLFFPSDLISIQDRKHEALLVYAKSECLLFDIAVIKSDLMDALNKVVKSLEEDNWMFEGPRHRVIPISRQGGFLQKHKEASNKWNMAPPK</sequence>
<accession>A0A498JTB5</accession>
<comment type="caution">
    <text evidence="2">The sequence shown here is derived from an EMBL/GenBank/DDBJ whole genome shotgun (WGS) entry which is preliminary data.</text>
</comment>
<reference evidence="2 3" key="1">
    <citation type="submission" date="2018-10" db="EMBL/GenBank/DDBJ databases">
        <title>A high-quality apple genome assembly.</title>
        <authorList>
            <person name="Hu J."/>
        </authorList>
    </citation>
    <scope>NUCLEOTIDE SEQUENCE [LARGE SCALE GENOMIC DNA]</scope>
    <source>
        <strain evidence="3">cv. HFTH1</strain>
        <tissue evidence="2">Young leaf</tissue>
    </source>
</reference>
<dbReference type="PANTHER" id="PTHR37387">
    <property type="entry name" value="PROTEIN SAMBA"/>
    <property type="match status" value="1"/>
</dbReference>